<comment type="similarity">
    <text evidence="8 9">Belongs to the TRAP transporter small permease family.</text>
</comment>
<dbReference type="AlphaFoldDB" id="A0A1M5L4V7"/>
<evidence type="ECO:0000256" key="6">
    <source>
        <dbReference type="ARBA" id="ARBA00022989"/>
    </source>
</evidence>
<dbReference type="InterPro" id="IPR055348">
    <property type="entry name" value="DctQ"/>
</dbReference>
<organism evidence="11 12">
    <name type="scientific">Bradyrhizobium erythrophlei</name>
    <dbReference type="NCBI Taxonomy" id="1437360"/>
    <lineage>
        <taxon>Bacteria</taxon>
        <taxon>Pseudomonadati</taxon>
        <taxon>Pseudomonadota</taxon>
        <taxon>Alphaproteobacteria</taxon>
        <taxon>Hyphomicrobiales</taxon>
        <taxon>Nitrobacteraceae</taxon>
        <taxon>Bradyrhizobium</taxon>
    </lineage>
</organism>
<sequence>MPSAETDEQAGRAGLASSLTAATRWICYFSIFLILLLPVPVLYEVIADQFDQPPVWVFETTGYVIIMIAFVASGYGLSTGHHFRVALLSEKIPALAKPLATLSGVLEALFGLILLIAGAMQAYGALEQDLRSDTLLQVPQFWPMLAFPIGGLAILLQGLSHIIVPRVRGFRS</sequence>
<evidence type="ECO:0000256" key="9">
    <source>
        <dbReference type="RuleBase" id="RU369079"/>
    </source>
</evidence>
<feature type="transmembrane region" description="Helical" evidence="9">
    <location>
        <begin position="55"/>
        <end position="78"/>
    </location>
</feature>
<evidence type="ECO:0000313" key="12">
    <source>
        <dbReference type="Proteomes" id="UP000189796"/>
    </source>
</evidence>
<gene>
    <name evidence="11" type="ORF">SAMN05443248_2103</name>
</gene>
<dbReference type="OrthoDB" id="6160477at2"/>
<comment type="subcellular location">
    <subcellularLocation>
        <location evidence="1 9">Cell inner membrane</location>
        <topology evidence="1 9">Multi-pass membrane protein</topology>
    </subcellularLocation>
</comment>
<evidence type="ECO:0000256" key="7">
    <source>
        <dbReference type="ARBA" id="ARBA00023136"/>
    </source>
</evidence>
<keyword evidence="6 9" id="KW-1133">Transmembrane helix</keyword>
<dbReference type="RefSeq" id="WP_079601152.1">
    <property type="nucleotide sequence ID" value="NZ_LT670817.1"/>
</dbReference>
<keyword evidence="3" id="KW-1003">Cell membrane</keyword>
<evidence type="ECO:0000256" key="3">
    <source>
        <dbReference type="ARBA" id="ARBA00022475"/>
    </source>
</evidence>
<dbReference type="Proteomes" id="UP000189796">
    <property type="component" value="Chromosome I"/>
</dbReference>
<evidence type="ECO:0000256" key="1">
    <source>
        <dbReference type="ARBA" id="ARBA00004429"/>
    </source>
</evidence>
<comment type="function">
    <text evidence="9">Part of the tripartite ATP-independent periplasmic (TRAP) transport system.</text>
</comment>
<proteinExistence type="inferred from homology"/>
<feature type="transmembrane region" description="Helical" evidence="9">
    <location>
        <begin position="25"/>
        <end position="43"/>
    </location>
</feature>
<dbReference type="Pfam" id="PF04290">
    <property type="entry name" value="DctQ"/>
    <property type="match status" value="1"/>
</dbReference>
<dbReference type="GO" id="GO:0005886">
    <property type="term" value="C:plasma membrane"/>
    <property type="evidence" value="ECO:0007669"/>
    <property type="project" value="UniProtKB-SubCell"/>
</dbReference>
<protein>
    <recommendedName>
        <fullName evidence="9">TRAP transporter small permease protein</fullName>
    </recommendedName>
</protein>
<evidence type="ECO:0000256" key="2">
    <source>
        <dbReference type="ARBA" id="ARBA00022448"/>
    </source>
</evidence>
<feature type="domain" description="Tripartite ATP-independent periplasmic transporters DctQ component" evidence="10">
    <location>
        <begin position="41"/>
        <end position="163"/>
    </location>
</feature>
<reference evidence="11 12" key="1">
    <citation type="submission" date="2016-11" db="EMBL/GenBank/DDBJ databases">
        <authorList>
            <person name="Jaros S."/>
            <person name="Januszkiewicz K."/>
            <person name="Wedrychowicz H."/>
        </authorList>
    </citation>
    <scope>NUCLEOTIDE SEQUENCE [LARGE SCALE GENOMIC DNA]</scope>
    <source>
        <strain evidence="11 12">GAS138</strain>
    </source>
</reference>
<evidence type="ECO:0000259" key="10">
    <source>
        <dbReference type="Pfam" id="PF04290"/>
    </source>
</evidence>
<keyword evidence="2 9" id="KW-0813">Transport</keyword>
<dbReference type="InterPro" id="IPR007387">
    <property type="entry name" value="TRAP_DctQ"/>
</dbReference>
<feature type="transmembrane region" description="Helical" evidence="9">
    <location>
        <begin position="141"/>
        <end position="164"/>
    </location>
</feature>
<keyword evidence="5 9" id="KW-0812">Transmembrane</keyword>
<keyword evidence="7 9" id="KW-0472">Membrane</keyword>
<dbReference type="EMBL" id="LT670817">
    <property type="protein sequence ID" value="SHG60144.1"/>
    <property type="molecule type" value="Genomic_DNA"/>
</dbReference>
<evidence type="ECO:0000256" key="5">
    <source>
        <dbReference type="ARBA" id="ARBA00022692"/>
    </source>
</evidence>
<dbReference type="GO" id="GO:0022857">
    <property type="term" value="F:transmembrane transporter activity"/>
    <property type="evidence" value="ECO:0007669"/>
    <property type="project" value="UniProtKB-UniRule"/>
</dbReference>
<evidence type="ECO:0000256" key="4">
    <source>
        <dbReference type="ARBA" id="ARBA00022519"/>
    </source>
</evidence>
<comment type="subunit">
    <text evidence="9">The complex comprises the extracytoplasmic solute receptor protein and the two transmembrane proteins.</text>
</comment>
<accession>A0A1M5L4V7</accession>
<feature type="transmembrane region" description="Helical" evidence="9">
    <location>
        <begin position="99"/>
        <end position="121"/>
    </location>
</feature>
<keyword evidence="4 9" id="KW-0997">Cell inner membrane</keyword>
<name>A0A1M5L4V7_9BRAD</name>
<dbReference type="PANTHER" id="PTHR35011">
    <property type="entry name" value="2,3-DIKETO-L-GULONATE TRAP TRANSPORTER SMALL PERMEASE PROTEIN YIAM"/>
    <property type="match status" value="1"/>
</dbReference>
<evidence type="ECO:0000256" key="8">
    <source>
        <dbReference type="ARBA" id="ARBA00038436"/>
    </source>
</evidence>
<evidence type="ECO:0000313" key="11">
    <source>
        <dbReference type="EMBL" id="SHG60144.1"/>
    </source>
</evidence>